<dbReference type="AlphaFoldDB" id="W6JZ14"/>
<evidence type="ECO:0008006" key="3">
    <source>
        <dbReference type="Google" id="ProtNLM"/>
    </source>
</evidence>
<reference evidence="1 2" key="1">
    <citation type="journal article" date="2013" name="ISME J.">
        <title>A metabolic model for members of the genus Tetrasphaera involved in enhanced biological phosphorus removal.</title>
        <authorList>
            <person name="Kristiansen R."/>
            <person name="Nguyen H.T.T."/>
            <person name="Saunders A.M."/>
            <person name="Nielsen J.L."/>
            <person name="Wimmer R."/>
            <person name="Le V.Q."/>
            <person name="McIlroy S.J."/>
            <person name="Petrovski S."/>
            <person name="Seviour R.J."/>
            <person name="Calteau A."/>
            <person name="Nielsen K.L."/>
            <person name="Nielsen P.H."/>
        </authorList>
    </citation>
    <scope>NUCLEOTIDE SEQUENCE [LARGE SCALE GENOMIC DNA]</scope>
    <source>
        <strain evidence="1 2">Ben110</strain>
    </source>
</reference>
<sequence>MLSRSPVLHLTTGLPGTGKTTLAREIEARDNALRLTPDEWMNPLFGHHDADGKRDVLEGRLVWVGYRALRAGADVILDFGCWSPEERYAVRSLAELAGGRFVLHYLHLPEAERRARAGERWLAVPHETFEMTAADHDSYQAAYRAPDANELGYGPMPPPPAGQASWPSYAAARWPTLPDFSLGQ</sequence>
<accession>W6JZ14</accession>
<keyword evidence="2" id="KW-1185">Reference proteome</keyword>
<dbReference type="InterPro" id="IPR027417">
    <property type="entry name" value="P-loop_NTPase"/>
</dbReference>
<comment type="caution">
    <text evidence="1">The sequence shown here is derived from an EMBL/GenBank/DDBJ whole genome shotgun (WGS) entry which is preliminary data.</text>
</comment>
<dbReference type="Pfam" id="PF13671">
    <property type="entry name" value="AAA_33"/>
    <property type="match status" value="1"/>
</dbReference>
<proteinExistence type="predicted"/>
<dbReference type="Gene3D" id="3.40.50.300">
    <property type="entry name" value="P-loop containing nucleotide triphosphate hydrolases"/>
    <property type="match status" value="1"/>
</dbReference>
<dbReference type="SUPFAM" id="SSF52540">
    <property type="entry name" value="P-loop containing nucleoside triphosphate hydrolases"/>
    <property type="match status" value="1"/>
</dbReference>
<dbReference type="Proteomes" id="UP000035763">
    <property type="component" value="Unassembled WGS sequence"/>
</dbReference>
<dbReference type="RefSeq" id="WP_201329209.1">
    <property type="nucleotide sequence ID" value="NZ_HG764815.1"/>
</dbReference>
<protein>
    <recommendedName>
        <fullName evidence="3">Kinase</fullName>
    </recommendedName>
</protein>
<evidence type="ECO:0000313" key="1">
    <source>
        <dbReference type="EMBL" id="CCH73981.1"/>
    </source>
</evidence>
<dbReference type="STRING" id="1193182.BN11_360009"/>
<name>W6JZ14_9MICO</name>
<evidence type="ECO:0000313" key="2">
    <source>
        <dbReference type="Proteomes" id="UP000035763"/>
    </source>
</evidence>
<dbReference type="EMBL" id="CAJA01000290">
    <property type="protein sequence ID" value="CCH73981.1"/>
    <property type="molecule type" value="Genomic_DNA"/>
</dbReference>
<gene>
    <name evidence="1" type="ORF">BN11_360009</name>
</gene>
<organism evidence="1 2">
    <name type="scientific">Nostocoides australiense Ben110</name>
    <dbReference type="NCBI Taxonomy" id="1193182"/>
    <lineage>
        <taxon>Bacteria</taxon>
        <taxon>Bacillati</taxon>
        <taxon>Actinomycetota</taxon>
        <taxon>Actinomycetes</taxon>
        <taxon>Micrococcales</taxon>
        <taxon>Intrasporangiaceae</taxon>
        <taxon>Nostocoides</taxon>
    </lineage>
</organism>